<comment type="caution">
    <text evidence="1">The sequence shown here is derived from an EMBL/GenBank/DDBJ whole genome shotgun (WGS) entry which is preliminary data.</text>
</comment>
<gene>
    <name evidence="1" type="ORF">ACFSJ3_11965</name>
</gene>
<organism evidence="1 2">
    <name type="scientific">Corallincola platygyrae</name>
    <dbReference type="NCBI Taxonomy" id="1193278"/>
    <lineage>
        <taxon>Bacteria</taxon>
        <taxon>Pseudomonadati</taxon>
        <taxon>Pseudomonadota</taxon>
        <taxon>Gammaproteobacteria</taxon>
        <taxon>Alteromonadales</taxon>
        <taxon>Psychromonadaceae</taxon>
        <taxon>Corallincola</taxon>
    </lineage>
</organism>
<protein>
    <submittedName>
        <fullName evidence="1">Uncharacterized protein</fullName>
    </submittedName>
</protein>
<accession>A0ABW4XR09</accession>
<dbReference type="EMBL" id="JBHUHT010000012">
    <property type="protein sequence ID" value="MFD2096703.1"/>
    <property type="molecule type" value="Genomic_DNA"/>
</dbReference>
<sequence length="256" mass="29020">MRWLLYPLITVFMMTGCSGSKDSKEVELDEELVIDVRVKSNEYHWHLSSQPVHGDGLDFQIRLANADGLEIRVQDGEFILTVEDQVFDLAHHRDPQLFGQTLTYSVYIPVNTQSARQANIELTLNGETRTIDFVVPELLDVTLDGHIIEAYNPAVDTLNIAWSSGLPLTAIEVIQPGFVTETDEVCQEFYYVFSPDQQASAHTITPGALEYSCDPEDRSELILRQDEVPLTHVSYGFSHTSLTFFQHYRHNIITAM</sequence>
<dbReference type="Proteomes" id="UP001597380">
    <property type="component" value="Unassembled WGS sequence"/>
</dbReference>
<dbReference type="RefSeq" id="WP_345338904.1">
    <property type="nucleotide sequence ID" value="NZ_BAABLI010000008.1"/>
</dbReference>
<reference evidence="2" key="1">
    <citation type="journal article" date="2019" name="Int. J. Syst. Evol. Microbiol.">
        <title>The Global Catalogue of Microorganisms (GCM) 10K type strain sequencing project: providing services to taxonomists for standard genome sequencing and annotation.</title>
        <authorList>
            <consortium name="The Broad Institute Genomics Platform"/>
            <consortium name="The Broad Institute Genome Sequencing Center for Infectious Disease"/>
            <person name="Wu L."/>
            <person name="Ma J."/>
        </authorList>
    </citation>
    <scope>NUCLEOTIDE SEQUENCE [LARGE SCALE GENOMIC DNA]</scope>
    <source>
        <strain evidence="2">CGMCC 1.10992</strain>
    </source>
</reference>
<evidence type="ECO:0000313" key="2">
    <source>
        <dbReference type="Proteomes" id="UP001597380"/>
    </source>
</evidence>
<evidence type="ECO:0000313" key="1">
    <source>
        <dbReference type="EMBL" id="MFD2096703.1"/>
    </source>
</evidence>
<keyword evidence="2" id="KW-1185">Reference proteome</keyword>
<dbReference type="PROSITE" id="PS51257">
    <property type="entry name" value="PROKAR_LIPOPROTEIN"/>
    <property type="match status" value="1"/>
</dbReference>
<proteinExistence type="predicted"/>
<name>A0ABW4XR09_9GAMM</name>